<proteinExistence type="predicted"/>
<sequence>MARRYDYFPGFIRFFVLDAAIFGSAFVPSTMENTDVVSVMDLIFGI</sequence>
<keyword evidence="1" id="KW-1133">Transmembrane helix</keyword>
<evidence type="ECO:0000313" key="3">
    <source>
        <dbReference type="Proteomes" id="UP000184550"/>
    </source>
</evidence>
<gene>
    <name evidence="2" type="ORF">PL8927_270279</name>
</gene>
<keyword evidence="1" id="KW-0472">Membrane</keyword>
<keyword evidence="1" id="KW-0812">Transmembrane</keyword>
<evidence type="ECO:0000313" key="2">
    <source>
        <dbReference type="EMBL" id="VXD14146.1"/>
    </source>
</evidence>
<protein>
    <submittedName>
        <fullName evidence="2">Uncharacterized protein</fullName>
    </submittedName>
</protein>
<dbReference type="Proteomes" id="UP000184550">
    <property type="component" value="Unassembled WGS sequence"/>
</dbReference>
<organism evidence="2 3">
    <name type="scientific">Planktothrix serta PCC 8927</name>
    <dbReference type="NCBI Taxonomy" id="671068"/>
    <lineage>
        <taxon>Bacteria</taxon>
        <taxon>Bacillati</taxon>
        <taxon>Cyanobacteriota</taxon>
        <taxon>Cyanophyceae</taxon>
        <taxon>Oscillatoriophycideae</taxon>
        <taxon>Oscillatoriales</taxon>
        <taxon>Microcoleaceae</taxon>
        <taxon>Planktothrix</taxon>
    </lineage>
</organism>
<dbReference type="EMBL" id="CZCU02000099">
    <property type="protein sequence ID" value="VXD14146.1"/>
    <property type="molecule type" value="Genomic_DNA"/>
</dbReference>
<comment type="caution">
    <text evidence="2">The sequence shown here is derived from an EMBL/GenBank/DDBJ whole genome shotgun (WGS) entry which is preliminary data.</text>
</comment>
<name>A0A7Z9BKG3_9CYAN</name>
<feature type="transmembrane region" description="Helical" evidence="1">
    <location>
        <begin position="12"/>
        <end position="31"/>
    </location>
</feature>
<accession>A0A7Z9BKG3</accession>
<dbReference type="AlphaFoldDB" id="A0A7Z9BKG3"/>
<keyword evidence="3" id="KW-1185">Reference proteome</keyword>
<evidence type="ECO:0000256" key="1">
    <source>
        <dbReference type="SAM" id="Phobius"/>
    </source>
</evidence>
<reference evidence="2" key="1">
    <citation type="submission" date="2019-10" db="EMBL/GenBank/DDBJ databases">
        <authorList>
            <consortium name="Genoscope - CEA"/>
            <person name="William W."/>
        </authorList>
    </citation>
    <scope>NUCLEOTIDE SEQUENCE [LARGE SCALE GENOMIC DNA]</scope>
    <source>
        <strain evidence="2">BBR_PRJEB10992</strain>
    </source>
</reference>